<comment type="caution">
    <text evidence="11">The sequence shown here is derived from an EMBL/GenBank/DDBJ whole genome shotgun (WGS) entry which is preliminary data.</text>
</comment>
<dbReference type="OrthoDB" id="3375053at2"/>
<evidence type="ECO:0000256" key="8">
    <source>
        <dbReference type="ARBA" id="ARBA00023032"/>
    </source>
</evidence>
<keyword evidence="12" id="KW-1185">Reference proteome</keyword>
<feature type="transmembrane region" description="Helical" evidence="10">
    <location>
        <begin position="20"/>
        <end position="45"/>
    </location>
</feature>
<dbReference type="EMBL" id="SDPN01000002">
    <property type="protein sequence ID" value="RXZ73090.1"/>
    <property type="molecule type" value="Genomic_DNA"/>
</dbReference>
<keyword evidence="8" id="KW-0764">Sulfate transport</keyword>
<dbReference type="GO" id="GO:0019344">
    <property type="term" value="P:cysteine biosynthetic process"/>
    <property type="evidence" value="ECO:0007669"/>
    <property type="project" value="TreeGrafter"/>
</dbReference>
<protein>
    <submittedName>
        <fullName evidence="11">EI24 domain-containing protein</fullName>
    </submittedName>
</protein>
<proteinExistence type="predicted"/>
<keyword evidence="6 10" id="KW-0812">Transmembrane</keyword>
<dbReference type="AlphaFoldDB" id="A0A4Q2L7T5"/>
<reference evidence="11 12" key="1">
    <citation type="submission" date="2019-01" db="EMBL/GenBank/DDBJ databases">
        <title>Agromyces.</title>
        <authorList>
            <person name="Li J."/>
        </authorList>
    </citation>
    <scope>NUCLEOTIDE SEQUENCE [LARGE SCALE GENOMIC DNA]</scope>
    <source>
        <strain evidence="11 12">DSM 15934</strain>
    </source>
</reference>
<evidence type="ECO:0000256" key="3">
    <source>
        <dbReference type="ARBA" id="ARBA00022475"/>
    </source>
</evidence>
<evidence type="ECO:0000256" key="10">
    <source>
        <dbReference type="SAM" id="Phobius"/>
    </source>
</evidence>
<dbReference type="Pfam" id="PF07264">
    <property type="entry name" value="EI24"/>
    <property type="match status" value="1"/>
</dbReference>
<feature type="transmembrane region" description="Helical" evidence="10">
    <location>
        <begin position="127"/>
        <end position="148"/>
    </location>
</feature>
<dbReference type="InterPro" id="IPR050480">
    <property type="entry name" value="CysZ-like"/>
</dbReference>
<comment type="subcellular location">
    <subcellularLocation>
        <location evidence="1">Membrane</location>
        <topology evidence="1">Multi-pass membrane protein</topology>
    </subcellularLocation>
</comment>
<evidence type="ECO:0000256" key="2">
    <source>
        <dbReference type="ARBA" id="ARBA00022448"/>
    </source>
</evidence>
<feature type="transmembrane region" description="Helical" evidence="10">
    <location>
        <begin position="65"/>
        <end position="90"/>
    </location>
</feature>
<keyword evidence="4" id="KW-0997">Cell inner membrane</keyword>
<organism evidence="11 12">
    <name type="scientific">Agromyces albus</name>
    <dbReference type="NCBI Taxonomy" id="205332"/>
    <lineage>
        <taxon>Bacteria</taxon>
        <taxon>Bacillati</taxon>
        <taxon>Actinomycetota</taxon>
        <taxon>Actinomycetes</taxon>
        <taxon>Micrococcales</taxon>
        <taxon>Microbacteriaceae</taxon>
        <taxon>Agromyces</taxon>
    </lineage>
</organism>
<dbReference type="PANTHER" id="PTHR37468">
    <property type="entry name" value="SULFATE TRANSPORTER CYSZ"/>
    <property type="match status" value="1"/>
</dbReference>
<evidence type="ECO:0000256" key="5">
    <source>
        <dbReference type="ARBA" id="ARBA00022605"/>
    </source>
</evidence>
<gene>
    <name evidence="11" type="ORF">ESP51_02115</name>
</gene>
<dbReference type="GO" id="GO:0000103">
    <property type="term" value="P:sulfate assimilation"/>
    <property type="evidence" value="ECO:0007669"/>
    <property type="project" value="TreeGrafter"/>
</dbReference>
<dbReference type="PANTHER" id="PTHR37468:SF1">
    <property type="entry name" value="SULFATE TRANSPORTER CYSZ"/>
    <property type="match status" value="1"/>
</dbReference>
<dbReference type="GO" id="GO:0005886">
    <property type="term" value="C:plasma membrane"/>
    <property type="evidence" value="ECO:0007669"/>
    <property type="project" value="TreeGrafter"/>
</dbReference>
<evidence type="ECO:0000256" key="9">
    <source>
        <dbReference type="ARBA" id="ARBA00023136"/>
    </source>
</evidence>
<evidence type="ECO:0000313" key="12">
    <source>
        <dbReference type="Proteomes" id="UP000293865"/>
    </source>
</evidence>
<sequence>MLLRGFGFWRRRPAVMMLGLIPAAIVFIAVVAALVALGLGLPWLTEWLTPFADEWDDPWPGLVRGAIGAIVLAAAVVLAAVTFTALTLAVGDPFYERIWRAVELELGGEVPEQGAGVWRSILDSGRLIALGLLAAMGVGVTAFIPIVGAVLAPTLGVILSGRLLAMELTSRAFDARGIRSIARRSVLRGRGAELLGFGVATQLLFMVPLGAIFTMPAAVAGSTLLARSALDAAAAAAAAAAAPAEPTPRPR</sequence>
<dbReference type="GO" id="GO:0009675">
    <property type="term" value="F:high-affinity sulfate:proton symporter activity"/>
    <property type="evidence" value="ECO:0007669"/>
    <property type="project" value="TreeGrafter"/>
</dbReference>
<keyword evidence="2" id="KW-0813">Transport</keyword>
<evidence type="ECO:0000256" key="4">
    <source>
        <dbReference type="ARBA" id="ARBA00022519"/>
    </source>
</evidence>
<evidence type="ECO:0000256" key="6">
    <source>
        <dbReference type="ARBA" id="ARBA00022692"/>
    </source>
</evidence>
<dbReference type="InterPro" id="IPR059112">
    <property type="entry name" value="CysZ/EI24"/>
</dbReference>
<name>A0A4Q2L7T5_9MICO</name>
<keyword evidence="3" id="KW-1003">Cell membrane</keyword>
<keyword evidence="9 10" id="KW-0472">Membrane</keyword>
<feature type="transmembrane region" description="Helical" evidence="10">
    <location>
        <begin position="194"/>
        <end position="218"/>
    </location>
</feature>
<evidence type="ECO:0000256" key="7">
    <source>
        <dbReference type="ARBA" id="ARBA00022989"/>
    </source>
</evidence>
<accession>A0A4Q2L7T5</accession>
<evidence type="ECO:0000256" key="1">
    <source>
        <dbReference type="ARBA" id="ARBA00004141"/>
    </source>
</evidence>
<keyword evidence="5" id="KW-0028">Amino-acid biosynthesis</keyword>
<evidence type="ECO:0000313" key="11">
    <source>
        <dbReference type="EMBL" id="RXZ73090.1"/>
    </source>
</evidence>
<dbReference type="Proteomes" id="UP000293865">
    <property type="component" value="Unassembled WGS sequence"/>
</dbReference>
<keyword evidence="7 10" id="KW-1133">Transmembrane helix</keyword>